<proteinExistence type="predicted"/>
<dbReference type="RefSeq" id="WP_157689306.1">
    <property type="nucleotide sequence ID" value="NZ_CP034345.1"/>
</dbReference>
<feature type="transmembrane region" description="Helical" evidence="1">
    <location>
        <begin position="12"/>
        <end position="30"/>
    </location>
</feature>
<keyword evidence="1" id="KW-1133">Transmembrane helix</keyword>
<dbReference type="KEGG" id="hra:EI982_08620"/>
<dbReference type="Pfam" id="PF04892">
    <property type="entry name" value="VanZ"/>
    <property type="match status" value="1"/>
</dbReference>
<protein>
    <recommendedName>
        <fullName evidence="2">VanZ-like domain-containing protein</fullName>
    </recommendedName>
</protein>
<dbReference type="AlphaFoldDB" id="A0A6B9F3J2"/>
<dbReference type="EMBL" id="CP034345">
    <property type="protein sequence ID" value="QGX94848.1"/>
    <property type="molecule type" value="Genomic_DNA"/>
</dbReference>
<keyword evidence="1" id="KW-0472">Membrane</keyword>
<dbReference type="InterPro" id="IPR006976">
    <property type="entry name" value="VanZ-like"/>
</dbReference>
<name>A0A6B9F3J2_9EURY</name>
<organism evidence="3 4">
    <name type="scientific">Haloplanus rallus</name>
    <dbReference type="NCBI Taxonomy" id="1816183"/>
    <lineage>
        <taxon>Archaea</taxon>
        <taxon>Methanobacteriati</taxon>
        <taxon>Methanobacteriota</taxon>
        <taxon>Stenosarchaea group</taxon>
        <taxon>Halobacteria</taxon>
        <taxon>Halobacteriales</taxon>
        <taxon>Haloferacaceae</taxon>
        <taxon>Haloplanus</taxon>
    </lineage>
</organism>
<evidence type="ECO:0000313" key="3">
    <source>
        <dbReference type="EMBL" id="QGX94848.1"/>
    </source>
</evidence>
<dbReference type="PANTHER" id="PTHR28008">
    <property type="entry name" value="DOMAIN PROTEIN, PUTATIVE (AFU_ORTHOLOGUE AFUA_3G10980)-RELATED"/>
    <property type="match status" value="1"/>
</dbReference>
<evidence type="ECO:0000259" key="2">
    <source>
        <dbReference type="Pfam" id="PF04892"/>
    </source>
</evidence>
<evidence type="ECO:0000313" key="4">
    <source>
        <dbReference type="Proteomes" id="UP000428325"/>
    </source>
</evidence>
<feature type="transmembrane region" description="Helical" evidence="1">
    <location>
        <begin position="50"/>
        <end position="68"/>
    </location>
</feature>
<dbReference type="Proteomes" id="UP000428325">
    <property type="component" value="Chromosome"/>
</dbReference>
<reference evidence="3 4" key="1">
    <citation type="submission" date="2018-12" db="EMBL/GenBank/DDBJ databases">
        <title>Complete genome sequence of Haloplanus rallus MBLA0036.</title>
        <authorList>
            <person name="Nam Y.-d."/>
            <person name="Kang J."/>
            <person name="Chung W.-H."/>
            <person name="Park Y.S."/>
        </authorList>
    </citation>
    <scope>NUCLEOTIDE SEQUENCE [LARGE SCALE GENOMIC DNA]</scope>
    <source>
        <strain evidence="3 4">MBLA0036</strain>
    </source>
</reference>
<dbReference type="PANTHER" id="PTHR28008:SF1">
    <property type="entry name" value="DOMAIN PROTEIN, PUTATIVE (AFU_ORTHOLOGUE AFUA_3G10980)-RELATED"/>
    <property type="match status" value="1"/>
</dbReference>
<feature type="domain" description="VanZ-like" evidence="2">
    <location>
        <begin position="44"/>
        <end position="120"/>
    </location>
</feature>
<keyword evidence="4" id="KW-1185">Reference proteome</keyword>
<gene>
    <name evidence="3" type="ORF">EI982_08620</name>
</gene>
<dbReference type="NCBIfam" id="NF037970">
    <property type="entry name" value="vanZ_1"/>
    <property type="match status" value="1"/>
</dbReference>
<sequence>MRALPIPLVPRWFRYCGVGIVAAVLFYFSVLSAPPASPRPSPFWDKQLHFLGYAGFTLALAYATAHLRDRLWMRIILVLAIAVGYGLLIESIQWFQPNRYFSLGDALANVLGAVLASGWFLLESRLRYQLL</sequence>
<feature type="transmembrane region" description="Helical" evidence="1">
    <location>
        <begin position="75"/>
        <end position="95"/>
    </location>
</feature>
<evidence type="ECO:0000256" key="1">
    <source>
        <dbReference type="SAM" id="Phobius"/>
    </source>
</evidence>
<keyword evidence="1" id="KW-0812">Transmembrane</keyword>
<dbReference type="OrthoDB" id="214957at2157"/>
<feature type="transmembrane region" description="Helical" evidence="1">
    <location>
        <begin position="101"/>
        <end position="122"/>
    </location>
</feature>
<dbReference type="GeneID" id="96090488"/>
<accession>A0A6B9F3J2</accession>